<name>A0A4P2VVK7_FLUSA</name>
<feature type="domain" description="HAMP" evidence="3">
    <location>
        <begin position="263"/>
        <end position="315"/>
    </location>
</feature>
<reference evidence="4 5" key="1">
    <citation type="submission" date="2018-12" db="EMBL/GenBank/DDBJ databases">
        <title>Rubrispira sanarue gen. nov., sp., nov., a member of the order Silvanigrellales, isolated from a brackish lake in Hamamatsu Japan.</title>
        <authorList>
            <person name="Maejima Y."/>
            <person name="Iino T."/>
            <person name="Muraguchi Y."/>
            <person name="Fukuda K."/>
            <person name="Nojiri H."/>
            <person name="Ohkuma M."/>
            <person name="Moriuchi R."/>
            <person name="Dohra H."/>
            <person name="Kimbara K."/>
            <person name="Shintani M."/>
        </authorList>
    </citation>
    <scope>NUCLEOTIDE SEQUENCE [LARGE SCALE GENOMIC DNA]</scope>
    <source>
        <strain evidence="4 5">RF1110005</strain>
    </source>
</reference>
<dbReference type="EMBL" id="AP019368">
    <property type="protein sequence ID" value="BBH52952.1"/>
    <property type="molecule type" value="Genomic_DNA"/>
</dbReference>
<dbReference type="CDD" id="cd06225">
    <property type="entry name" value="HAMP"/>
    <property type="match status" value="1"/>
</dbReference>
<dbReference type="InterPro" id="IPR003660">
    <property type="entry name" value="HAMP_dom"/>
</dbReference>
<evidence type="ECO:0000259" key="3">
    <source>
        <dbReference type="PROSITE" id="PS50885"/>
    </source>
</evidence>
<dbReference type="InterPro" id="IPR001054">
    <property type="entry name" value="A/G_cyclase"/>
</dbReference>
<keyword evidence="1" id="KW-0472">Membrane</keyword>
<dbReference type="PANTHER" id="PTHR43081">
    <property type="entry name" value="ADENYLATE CYCLASE, TERMINAL-DIFFERENTIATION SPECIFIC-RELATED"/>
    <property type="match status" value="1"/>
</dbReference>
<keyword evidence="1" id="KW-1133">Transmembrane helix</keyword>
<dbReference type="Gene3D" id="3.30.70.1230">
    <property type="entry name" value="Nucleotide cyclase"/>
    <property type="match status" value="1"/>
</dbReference>
<gene>
    <name evidence="4" type="ORF">JCM31447_13950</name>
</gene>
<dbReference type="SUPFAM" id="SSF103190">
    <property type="entry name" value="Sensory domain-like"/>
    <property type="match status" value="1"/>
</dbReference>
<dbReference type="SMART" id="SM00304">
    <property type="entry name" value="HAMP"/>
    <property type="match status" value="1"/>
</dbReference>
<dbReference type="AlphaFoldDB" id="A0A4P2VVK7"/>
<keyword evidence="5" id="KW-1185">Reference proteome</keyword>
<dbReference type="GO" id="GO:0016020">
    <property type="term" value="C:membrane"/>
    <property type="evidence" value="ECO:0007669"/>
    <property type="project" value="InterPro"/>
</dbReference>
<evidence type="ECO:0000313" key="5">
    <source>
        <dbReference type="Proteomes" id="UP000291236"/>
    </source>
</evidence>
<dbReference type="GO" id="GO:0035556">
    <property type="term" value="P:intracellular signal transduction"/>
    <property type="evidence" value="ECO:0007669"/>
    <property type="project" value="InterPro"/>
</dbReference>
<evidence type="ECO:0000313" key="4">
    <source>
        <dbReference type="EMBL" id="BBH52952.1"/>
    </source>
</evidence>
<dbReference type="SMART" id="SM00044">
    <property type="entry name" value="CYCc"/>
    <property type="match status" value="1"/>
</dbReference>
<dbReference type="GO" id="GO:0004016">
    <property type="term" value="F:adenylate cyclase activity"/>
    <property type="evidence" value="ECO:0007669"/>
    <property type="project" value="UniProtKB-ARBA"/>
</dbReference>
<dbReference type="KEGG" id="sbf:JCM31447_13950"/>
<dbReference type="Proteomes" id="UP000291236">
    <property type="component" value="Chromosome"/>
</dbReference>
<dbReference type="InterPro" id="IPR029787">
    <property type="entry name" value="Nucleotide_cyclase"/>
</dbReference>
<dbReference type="Pfam" id="PF00211">
    <property type="entry name" value="Guanylate_cyc"/>
    <property type="match status" value="1"/>
</dbReference>
<proteinExistence type="predicted"/>
<dbReference type="Gene3D" id="6.10.340.10">
    <property type="match status" value="1"/>
</dbReference>
<dbReference type="SUPFAM" id="SSF158472">
    <property type="entry name" value="HAMP domain-like"/>
    <property type="match status" value="1"/>
</dbReference>
<dbReference type="GO" id="GO:0006171">
    <property type="term" value="P:cAMP biosynthetic process"/>
    <property type="evidence" value="ECO:0007669"/>
    <property type="project" value="TreeGrafter"/>
</dbReference>
<feature type="domain" description="Guanylate cyclase" evidence="2">
    <location>
        <begin position="355"/>
        <end position="481"/>
    </location>
</feature>
<dbReference type="InterPro" id="IPR050697">
    <property type="entry name" value="Adenylyl/Guanylyl_Cyclase_3/4"/>
</dbReference>
<organism evidence="4 5">
    <name type="scientific">Fluviispira sanaruensis</name>
    <dbReference type="NCBI Taxonomy" id="2493639"/>
    <lineage>
        <taxon>Bacteria</taxon>
        <taxon>Pseudomonadati</taxon>
        <taxon>Bdellovibrionota</taxon>
        <taxon>Oligoflexia</taxon>
        <taxon>Silvanigrellales</taxon>
        <taxon>Silvanigrellaceae</taxon>
        <taxon>Fluviispira</taxon>
    </lineage>
</organism>
<sequence length="539" mass="60824">MNTLSTGREVLGAVINYEFNKLKSDSKILSNLSDFIKTVEARQSQAVLKVAKKFQEQMVIDDFSSYDNDGNPIALADEKSKDNILNFFSLDKNKDIENSFKQALKGQSSIRFQVESEKVNFTSISPVISDKKSICGILTTSLHLDNKFTDRIKELSKADISIFANRKLIASSLDSQEEKNKVLDEFLRSKVNQSEKQKIWNIDTEFYLLTPFDSKYEGENIYALFSVSNKENIYIFEYIKQFIISFGVLTITVSIVLASLISSGITRGLKKLEKNAMALSAGDLNIKIDTRKNDEVGRLARSFDKMRNSIAQLIRNLKEINESYQRFVPSQFLEILNKQGILNVQLGDSKQVNMTILFSDIRDFTTISDKLSPQESFNFLNQYLKMIAPIIKEKGGFIDKYIGDAIMALFPTKASHALESAIEMCCCLEKLNLERQNQGKNPMQIGIGLNTGLVVIGIVGEEQRMDATVIGDSVNVASRIESLTKNQANKILLSHETYLDLTEKQKEIVKSIGKHNLKGKEEAVLLYEVQQKDILKNLS</sequence>
<accession>A0A4P2VVK7</accession>
<feature type="transmembrane region" description="Helical" evidence="1">
    <location>
        <begin position="242"/>
        <end position="261"/>
    </location>
</feature>
<protein>
    <recommendedName>
        <fullName evidence="6">Adenylate cyclase</fullName>
    </recommendedName>
</protein>
<evidence type="ECO:0008006" key="6">
    <source>
        <dbReference type="Google" id="ProtNLM"/>
    </source>
</evidence>
<dbReference type="PROSITE" id="PS50125">
    <property type="entry name" value="GUANYLATE_CYCLASE_2"/>
    <property type="match status" value="1"/>
</dbReference>
<dbReference type="PANTHER" id="PTHR43081:SF1">
    <property type="entry name" value="ADENYLATE CYCLASE, TERMINAL-DIFFERENTIATION SPECIFIC"/>
    <property type="match status" value="1"/>
</dbReference>
<dbReference type="SUPFAM" id="SSF55073">
    <property type="entry name" value="Nucleotide cyclase"/>
    <property type="match status" value="1"/>
</dbReference>
<evidence type="ECO:0000256" key="1">
    <source>
        <dbReference type="SAM" id="Phobius"/>
    </source>
</evidence>
<dbReference type="PROSITE" id="PS50885">
    <property type="entry name" value="HAMP"/>
    <property type="match status" value="1"/>
</dbReference>
<dbReference type="CDD" id="cd07302">
    <property type="entry name" value="CHD"/>
    <property type="match status" value="1"/>
</dbReference>
<dbReference type="Pfam" id="PF00672">
    <property type="entry name" value="HAMP"/>
    <property type="match status" value="1"/>
</dbReference>
<dbReference type="InterPro" id="IPR029151">
    <property type="entry name" value="Sensor-like_sf"/>
</dbReference>
<keyword evidence="1" id="KW-0812">Transmembrane</keyword>
<evidence type="ECO:0000259" key="2">
    <source>
        <dbReference type="PROSITE" id="PS50125"/>
    </source>
</evidence>